<keyword evidence="6" id="KW-0694">RNA-binding</keyword>
<dbReference type="EMBL" id="JBHTAI010000001">
    <property type="protein sequence ID" value="MFC7147079.1"/>
    <property type="molecule type" value="Genomic_DNA"/>
</dbReference>
<dbReference type="RefSeq" id="WP_378046926.1">
    <property type="nucleotide sequence ID" value="NZ_JBHMDN010000012.1"/>
</dbReference>
<dbReference type="Gene3D" id="3.30.920.30">
    <property type="entry name" value="Hypothetical protein"/>
    <property type="match status" value="1"/>
</dbReference>
<keyword evidence="3" id="KW-0540">Nuclease</keyword>
<sequence>MSPKFPVVSGKEAASALESIGFVAVSQRGCHKKMRHPSGKTAIVPMHDELAIGTLKSIIRQAGIDADEFYTLDFSITETQLTEAEAMKKLPKLTNKKICPSPIVVEDHK</sequence>
<evidence type="ECO:0000256" key="6">
    <source>
        <dbReference type="ARBA" id="ARBA00022884"/>
    </source>
</evidence>
<protein>
    <submittedName>
        <fullName evidence="8">Type II toxin-antitoxin system HicA family toxin</fullName>
    </submittedName>
</protein>
<dbReference type="InterPro" id="IPR012933">
    <property type="entry name" value="HicA_mRNA_interferase"/>
</dbReference>
<comment type="caution">
    <text evidence="8">The sequence shown here is derived from an EMBL/GenBank/DDBJ whole genome shotgun (WGS) entry which is preliminary data.</text>
</comment>
<comment type="similarity">
    <text evidence="1">Belongs to the HicA mRNA interferase family.</text>
</comment>
<reference evidence="9" key="1">
    <citation type="journal article" date="2019" name="Int. J. Syst. Evol. Microbiol.">
        <title>The Global Catalogue of Microorganisms (GCM) 10K type strain sequencing project: providing services to taxonomists for standard genome sequencing and annotation.</title>
        <authorList>
            <consortium name="The Broad Institute Genomics Platform"/>
            <consortium name="The Broad Institute Genome Sequencing Center for Infectious Disease"/>
            <person name="Wu L."/>
            <person name="Ma J."/>
        </authorList>
    </citation>
    <scope>NUCLEOTIDE SEQUENCE [LARGE SCALE GENOMIC DNA]</scope>
    <source>
        <strain evidence="9">KCTC 12907</strain>
    </source>
</reference>
<dbReference type="InterPro" id="IPR038570">
    <property type="entry name" value="HicA_sf"/>
</dbReference>
<keyword evidence="7" id="KW-0346">Stress response</keyword>
<dbReference type="SUPFAM" id="SSF54786">
    <property type="entry name" value="YcfA/nrd intein domain"/>
    <property type="match status" value="1"/>
</dbReference>
<keyword evidence="4" id="KW-0255">Endonuclease</keyword>
<evidence type="ECO:0000313" key="9">
    <source>
        <dbReference type="Proteomes" id="UP001596378"/>
    </source>
</evidence>
<evidence type="ECO:0000256" key="3">
    <source>
        <dbReference type="ARBA" id="ARBA00022722"/>
    </source>
</evidence>
<evidence type="ECO:0000256" key="2">
    <source>
        <dbReference type="ARBA" id="ARBA00022649"/>
    </source>
</evidence>
<evidence type="ECO:0000313" key="8">
    <source>
        <dbReference type="EMBL" id="MFC7147079.1"/>
    </source>
</evidence>
<name>A0ABW2F4Y9_9BACL</name>
<keyword evidence="2" id="KW-1277">Toxin-antitoxin system</keyword>
<proteinExistence type="inferred from homology"/>
<keyword evidence="9" id="KW-1185">Reference proteome</keyword>
<organism evidence="8 9">
    <name type="scientific">Cohnella cellulosilytica</name>
    <dbReference type="NCBI Taxonomy" id="986710"/>
    <lineage>
        <taxon>Bacteria</taxon>
        <taxon>Bacillati</taxon>
        <taxon>Bacillota</taxon>
        <taxon>Bacilli</taxon>
        <taxon>Bacillales</taxon>
        <taxon>Paenibacillaceae</taxon>
        <taxon>Cohnella</taxon>
    </lineage>
</organism>
<evidence type="ECO:0000256" key="5">
    <source>
        <dbReference type="ARBA" id="ARBA00022801"/>
    </source>
</evidence>
<evidence type="ECO:0000256" key="4">
    <source>
        <dbReference type="ARBA" id="ARBA00022759"/>
    </source>
</evidence>
<evidence type="ECO:0000256" key="7">
    <source>
        <dbReference type="ARBA" id="ARBA00023016"/>
    </source>
</evidence>
<evidence type="ECO:0000256" key="1">
    <source>
        <dbReference type="ARBA" id="ARBA00006620"/>
    </source>
</evidence>
<accession>A0ABW2F4Y9</accession>
<gene>
    <name evidence="8" type="ORF">ACFQMJ_00915</name>
</gene>
<keyword evidence="5" id="KW-0378">Hydrolase</keyword>
<dbReference type="Proteomes" id="UP001596378">
    <property type="component" value="Unassembled WGS sequence"/>
</dbReference>
<dbReference type="Pfam" id="PF07927">
    <property type="entry name" value="HicA_toxin"/>
    <property type="match status" value="1"/>
</dbReference>